<dbReference type="HOGENOM" id="CLU_013137_10_4_1"/>
<evidence type="ECO:0000256" key="5">
    <source>
        <dbReference type="ARBA" id="ARBA00023180"/>
    </source>
</evidence>
<evidence type="ECO:0000256" key="3">
    <source>
        <dbReference type="ARBA" id="ARBA00023136"/>
    </source>
</evidence>
<dbReference type="GO" id="GO:0009897">
    <property type="term" value="C:external side of plasma membrane"/>
    <property type="evidence" value="ECO:0007669"/>
    <property type="project" value="TreeGrafter"/>
</dbReference>
<dbReference type="InterPro" id="IPR007110">
    <property type="entry name" value="Ig-like_dom"/>
</dbReference>
<evidence type="ECO:0000256" key="7">
    <source>
        <dbReference type="SAM" id="Phobius"/>
    </source>
</evidence>
<dbReference type="GO" id="GO:0001817">
    <property type="term" value="P:regulation of cytokine production"/>
    <property type="evidence" value="ECO:0007669"/>
    <property type="project" value="TreeGrafter"/>
</dbReference>
<dbReference type="InterPro" id="IPR013106">
    <property type="entry name" value="Ig_V-set"/>
</dbReference>
<reference evidence="10" key="2">
    <citation type="submission" date="2025-08" db="UniProtKB">
        <authorList>
            <consortium name="Ensembl"/>
        </authorList>
    </citation>
    <scope>IDENTIFICATION</scope>
</reference>
<keyword evidence="2 8" id="KW-0732">Signal</keyword>
<evidence type="ECO:0000256" key="6">
    <source>
        <dbReference type="ARBA" id="ARBA00023319"/>
    </source>
</evidence>
<dbReference type="InterPro" id="IPR003599">
    <property type="entry name" value="Ig_sub"/>
</dbReference>
<evidence type="ECO:0000256" key="8">
    <source>
        <dbReference type="SAM" id="SignalP"/>
    </source>
</evidence>
<reference evidence="10" key="3">
    <citation type="submission" date="2025-09" db="UniProtKB">
        <authorList>
            <consortium name="Ensembl"/>
        </authorList>
    </citation>
    <scope>IDENTIFICATION</scope>
</reference>
<keyword evidence="7" id="KW-0812">Transmembrane</keyword>
<reference evidence="10 11" key="1">
    <citation type="journal article" date="2010" name="PLoS Biol.">
        <title>Multi-platform next-generation sequencing of the domestic turkey (Meleagris gallopavo): genome assembly and analysis.</title>
        <authorList>
            <person name="Dalloul R.A."/>
            <person name="Long J.A."/>
            <person name="Zimin A.V."/>
            <person name="Aslam L."/>
            <person name="Beal K."/>
            <person name="Blomberg L.A."/>
            <person name="Bouffard P."/>
            <person name="Burt D.W."/>
            <person name="Crasta O."/>
            <person name="Crooijmans R.P."/>
            <person name="Cooper K."/>
            <person name="Coulombe R.A."/>
            <person name="De S."/>
            <person name="Delany M.E."/>
            <person name="Dodgson J.B."/>
            <person name="Dong J.J."/>
            <person name="Evans C."/>
            <person name="Frederickson K.M."/>
            <person name="Flicek P."/>
            <person name="Florea L."/>
            <person name="Folkerts O."/>
            <person name="Groenen M.A."/>
            <person name="Harkins T.T."/>
            <person name="Herrero J."/>
            <person name="Hoffmann S."/>
            <person name="Megens H.J."/>
            <person name="Jiang A."/>
            <person name="de Jong P."/>
            <person name="Kaiser P."/>
            <person name="Kim H."/>
            <person name="Kim K.W."/>
            <person name="Kim S."/>
            <person name="Langenberger D."/>
            <person name="Lee M.K."/>
            <person name="Lee T."/>
            <person name="Mane S."/>
            <person name="Marcais G."/>
            <person name="Marz M."/>
            <person name="McElroy A.P."/>
            <person name="Modise T."/>
            <person name="Nefedov M."/>
            <person name="Notredame C."/>
            <person name="Paton I.R."/>
            <person name="Payne W.S."/>
            <person name="Pertea G."/>
            <person name="Prickett D."/>
            <person name="Puiu D."/>
            <person name="Qioa D."/>
            <person name="Raineri E."/>
            <person name="Ruffier M."/>
            <person name="Salzberg S.L."/>
            <person name="Schatz M.C."/>
            <person name="Scheuring C."/>
            <person name="Schmidt C.J."/>
            <person name="Schroeder S."/>
            <person name="Searle S.M."/>
            <person name="Smith E.J."/>
            <person name="Smith J."/>
            <person name="Sonstegard T.S."/>
            <person name="Stadler P.F."/>
            <person name="Tafer H."/>
            <person name="Tu Z.J."/>
            <person name="Van Tassell C.P."/>
            <person name="Vilella A.J."/>
            <person name="Williams K.P."/>
            <person name="Yorke J.A."/>
            <person name="Zhang L."/>
            <person name="Zhang H.B."/>
            <person name="Zhang X."/>
            <person name="Zhang Y."/>
            <person name="Reed K.M."/>
        </authorList>
    </citation>
    <scope>NUCLEOTIDE SEQUENCE [LARGE SCALE GENOMIC DNA]</scope>
</reference>
<keyword evidence="6" id="KW-0393">Immunoglobulin domain</keyword>
<dbReference type="AlphaFoldDB" id="G1N9X2"/>
<dbReference type="PROSITE" id="PS50835">
    <property type="entry name" value="IG_LIKE"/>
    <property type="match status" value="1"/>
</dbReference>
<dbReference type="FunFam" id="2.60.40.10:FF:000142">
    <property type="entry name" value="V-set domain-containing T-cell activation inhibitor 1"/>
    <property type="match status" value="1"/>
</dbReference>
<protein>
    <recommendedName>
        <fullName evidence="9">Ig-like domain-containing protein</fullName>
    </recommendedName>
</protein>
<evidence type="ECO:0000313" key="10">
    <source>
        <dbReference type="Ensembl" id="ENSMGAP00000009263.3"/>
    </source>
</evidence>
<dbReference type="SMART" id="SM00409">
    <property type="entry name" value="IG"/>
    <property type="match status" value="1"/>
</dbReference>
<dbReference type="SUPFAM" id="SSF48726">
    <property type="entry name" value="Immunoglobulin"/>
    <property type="match status" value="1"/>
</dbReference>
<dbReference type="PANTHER" id="PTHR24100">
    <property type="entry name" value="BUTYROPHILIN"/>
    <property type="match status" value="1"/>
</dbReference>
<name>G1N9X2_MELGA</name>
<dbReference type="InParanoid" id="G1N9X2"/>
<keyword evidence="3 7" id="KW-0472">Membrane</keyword>
<evidence type="ECO:0000259" key="9">
    <source>
        <dbReference type="PROSITE" id="PS50835"/>
    </source>
</evidence>
<feature type="signal peptide" evidence="8">
    <location>
        <begin position="1"/>
        <end position="25"/>
    </location>
</feature>
<dbReference type="GO" id="GO:1903037">
    <property type="term" value="P:regulation of leukocyte cell-cell adhesion"/>
    <property type="evidence" value="ECO:0007669"/>
    <property type="project" value="UniProtKB-ARBA"/>
</dbReference>
<dbReference type="GeneTree" id="ENSGT00940000153527"/>
<accession>G1N9X2</accession>
<dbReference type="Bgee" id="ENSMGAG00000009001">
    <property type="expression patterns" value="Expressed in spleen"/>
</dbReference>
<feature type="transmembrane region" description="Helical" evidence="7">
    <location>
        <begin position="140"/>
        <end position="158"/>
    </location>
</feature>
<evidence type="ECO:0000256" key="1">
    <source>
        <dbReference type="ARBA" id="ARBA00004370"/>
    </source>
</evidence>
<dbReference type="Pfam" id="PF07686">
    <property type="entry name" value="V-set"/>
    <property type="match status" value="1"/>
</dbReference>
<evidence type="ECO:0000256" key="2">
    <source>
        <dbReference type="ARBA" id="ARBA00022729"/>
    </source>
</evidence>
<evidence type="ECO:0000313" key="11">
    <source>
        <dbReference type="Proteomes" id="UP000001645"/>
    </source>
</evidence>
<evidence type="ECO:0000256" key="4">
    <source>
        <dbReference type="ARBA" id="ARBA00023157"/>
    </source>
</evidence>
<keyword evidence="7" id="KW-1133">Transmembrane helix</keyword>
<dbReference type="Proteomes" id="UP000001645">
    <property type="component" value="Chromosome 3"/>
</dbReference>
<dbReference type="InterPro" id="IPR050504">
    <property type="entry name" value="IgSF_BTN/MOG"/>
</dbReference>
<dbReference type="InterPro" id="IPR013783">
    <property type="entry name" value="Ig-like_fold"/>
</dbReference>
<dbReference type="PANTHER" id="PTHR24100:SF149">
    <property type="entry name" value="BG-LIKE ANTIGEN 1-RELATED"/>
    <property type="match status" value="1"/>
</dbReference>
<organism evidence="10 11">
    <name type="scientific">Meleagris gallopavo</name>
    <name type="common">Wild turkey</name>
    <dbReference type="NCBI Taxonomy" id="9103"/>
    <lineage>
        <taxon>Eukaryota</taxon>
        <taxon>Metazoa</taxon>
        <taxon>Chordata</taxon>
        <taxon>Craniata</taxon>
        <taxon>Vertebrata</taxon>
        <taxon>Euteleostomi</taxon>
        <taxon>Archelosauria</taxon>
        <taxon>Archosauria</taxon>
        <taxon>Dinosauria</taxon>
        <taxon>Saurischia</taxon>
        <taxon>Theropoda</taxon>
        <taxon>Coelurosauria</taxon>
        <taxon>Aves</taxon>
        <taxon>Neognathae</taxon>
        <taxon>Galloanserae</taxon>
        <taxon>Galliformes</taxon>
        <taxon>Phasianidae</taxon>
        <taxon>Meleagridinae</taxon>
        <taxon>Meleagris</taxon>
    </lineage>
</organism>
<dbReference type="GO" id="GO:0050863">
    <property type="term" value="P:regulation of T cell activation"/>
    <property type="evidence" value="ECO:0007669"/>
    <property type="project" value="UniProtKB-ARBA"/>
</dbReference>
<dbReference type="GO" id="GO:0005102">
    <property type="term" value="F:signaling receptor binding"/>
    <property type="evidence" value="ECO:0007669"/>
    <property type="project" value="TreeGrafter"/>
</dbReference>
<feature type="chain" id="PRO_5032989050" description="Ig-like domain-containing protein" evidence="8">
    <location>
        <begin position="26"/>
        <end position="249"/>
    </location>
</feature>
<keyword evidence="11" id="KW-1185">Reference proteome</keyword>
<dbReference type="InterPro" id="IPR036179">
    <property type="entry name" value="Ig-like_dom_sf"/>
</dbReference>
<dbReference type="Gene3D" id="2.60.40.10">
    <property type="entry name" value="Immunoglobulins"/>
    <property type="match status" value="1"/>
</dbReference>
<feature type="domain" description="Ig-like" evidence="9">
    <location>
        <begin position="25"/>
        <end position="133"/>
    </location>
</feature>
<sequence length="249" mass="27681">IFTHSWRSLLAYLVALHLLCPGSAPLRVVALSLPVTATEGQDVMVCFHLSPCKNARILDVRWIRHQSSGLVHHYQNGEDLEQMEEYKGRTELLRDGNLDLHITAVSSSDSGSYICHVQNDGGYAKAVVDLELSAQIVHPWKVALTMVLTLLVVSFLIIRRGWCAGRYSAVTGMVGVVLSSCPWRCTGGGRKIFSSDSQWSLNNICLLGGNEGREKEKECGWEDRNMAGPWGMWKGPEPFETSPERRLPC</sequence>
<proteinExistence type="predicted"/>
<keyword evidence="4" id="KW-1015">Disulfide bond</keyword>
<keyword evidence="5" id="KW-0325">Glycoprotein</keyword>
<comment type="subcellular location">
    <subcellularLocation>
        <location evidence="1">Membrane</location>
    </subcellularLocation>
</comment>
<dbReference type="GO" id="GO:0050852">
    <property type="term" value="P:T cell receptor signaling pathway"/>
    <property type="evidence" value="ECO:0007669"/>
    <property type="project" value="TreeGrafter"/>
</dbReference>
<dbReference type="Ensembl" id="ENSMGAT00000010080.3">
    <property type="protein sequence ID" value="ENSMGAP00000009263.3"/>
    <property type="gene ID" value="ENSMGAG00000009001.3"/>
</dbReference>